<feature type="domain" description="RNA polymerase beta subunit protrusion" evidence="12">
    <location>
        <begin position="26"/>
        <end position="406"/>
    </location>
</feature>
<keyword evidence="1 6" id="KW-0240">DNA-directed RNA polymerase</keyword>
<dbReference type="InterPro" id="IPR007645">
    <property type="entry name" value="RNA_pol_Rpb2_3"/>
</dbReference>
<feature type="domain" description="RNA polymerase Rpb2" evidence="10">
    <location>
        <begin position="1050"/>
        <end position="1124"/>
    </location>
</feature>
<comment type="similarity">
    <text evidence="6 7">Belongs to the RNA polymerase beta chain family.</text>
</comment>
<dbReference type="AlphaFoldDB" id="A0A417Y6W1"/>
<dbReference type="GO" id="GO:0003899">
    <property type="term" value="F:DNA-directed RNA polymerase activity"/>
    <property type="evidence" value="ECO:0007669"/>
    <property type="project" value="UniProtKB-UniRule"/>
</dbReference>
<feature type="domain" description="RNA polymerase Rpb2" evidence="11">
    <location>
        <begin position="158"/>
        <end position="362"/>
    </location>
</feature>
<dbReference type="GO" id="GO:0003677">
    <property type="term" value="F:DNA binding"/>
    <property type="evidence" value="ECO:0007669"/>
    <property type="project" value="UniProtKB-UniRule"/>
</dbReference>
<dbReference type="InterPro" id="IPR015712">
    <property type="entry name" value="DNA-dir_RNA_pol_su2"/>
</dbReference>
<dbReference type="Gene3D" id="3.90.1800.10">
    <property type="entry name" value="RNA polymerase alpha subunit dimerisation domain"/>
    <property type="match status" value="1"/>
</dbReference>
<evidence type="ECO:0000256" key="6">
    <source>
        <dbReference type="HAMAP-Rule" id="MF_01321"/>
    </source>
</evidence>
<evidence type="ECO:0000256" key="3">
    <source>
        <dbReference type="ARBA" id="ARBA00022695"/>
    </source>
</evidence>
<dbReference type="Pfam" id="PF04561">
    <property type="entry name" value="RNA_pol_Rpb2_2"/>
    <property type="match status" value="1"/>
</dbReference>
<dbReference type="Gene3D" id="2.40.270.10">
    <property type="entry name" value="DNA-directed RNA polymerase, subunit 2, domain 6"/>
    <property type="match status" value="1"/>
</dbReference>
<dbReference type="InterPro" id="IPR007642">
    <property type="entry name" value="RNA_pol_Rpb2_2"/>
</dbReference>
<evidence type="ECO:0000313" key="15">
    <source>
        <dbReference type="EMBL" id="RHW28236.1"/>
    </source>
</evidence>
<dbReference type="Gene3D" id="2.30.150.10">
    <property type="entry name" value="DNA-directed RNA polymerase, beta subunit, external 1 domain"/>
    <property type="match status" value="1"/>
</dbReference>
<dbReference type="NCBIfam" id="NF001616">
    <property type="entry name" value="PRK00405.1"/>
    <property type="match status" value="1"/>
</dbReference>
<dbReference type="InterPro" id="IPR042107">
    <property type="entry name" value="DNA-dir_RNA_pol_bsu_ext_1_sf"/>
</dbReference>
<dbReference type="SUPFAM" id="SSF64484">
    <property type="entry name" value="beta and beta-prime subunits of DNA dependent RNA-polymerase"/>
    <property type="match status" value="1"/>
</dbReference>
<evidence type="ECO:0000256" key="8">
    <source>
        <dbReference type="RuleBase" id="RU363031"/>
    </source>
</evidence>
<evidence type="ECO:0000256" key="5">
    <source>
        <dbReference type="ARBA" id="ARBA00048552"/>
    </source>
</evidence>
<comment type="catalytic activity">
    <reaction evidence="5 6 8">
        <text>RNA(n) + a ribonucleoside 5'-triphosphate = RNA(n+1) + diphosphate</text>
        <dbReference type="Rhea" id="RHEA:21248"/>
        <dbReference type="Rhea" id="RHEA-COMP:14527"/>
        <dbReference type="Rhea" id="RHEA-COMP:17342"/>
        <dbReference type="ChEBI" id="CHEBI:33019"/>
        <dbReference type="ChEBI" id="CHEBI:61557"/>
        <dbReference type="ChEBI" id="CHEBI:140395"/>
        <dbReference type="EC" id="2.7.7.6"/>
    </reaction>
</comment>
<dbReference type="InterPro" id="IPR007120">
    <property type="entry name" value="DNA-dir_RNAP_su2_dom"/>
</dbReference>
<dbReference type="Gene3D" id="3.90.1110.10">
    <property type="entry name" value="RNA polymerase Rpb2, domain 2"/>
    <property type="match status" value="1"/>
</dbReference>
<evidence type="ECO:0000259" key="13">
    <source>
        <dbReference type="Pfam" id="PF04565"/>
    </source>
</evidence>
<evidence type="ECO:0000256" key="1">
    <source>
        <dbReference type="ARBA" id="ARBA00022478"/>
    </source>
</evidence>
<dbReference type="PANTHER" id="PTHR20856">
    <property type="entry name" value="DNA-DIRECTED RNA POLYMERASE I SUBUNIT 2"/>
    <property type="match status" value="1"/>
</dbReference>
<evidence type="ECO:0000259" key="14">
    <source>
        <dbReference type="Pfam" id="PF10385"/>
    </source>
</evidence>
<dbReference type="CDD" id="cd00653">
    <property type="entry name" value="RNA_pol_B_RPB2"/>
    <property type="match status" value="1"/>
</dbReference>
<evidence type="ECO:0000256" key="4">
    <source>
        <dbReference type="ARBA" id="ARBA00023163"/>
    </source>
</evidence>
<comment type="function">
    <text evidence="6 8">DNA-dependent RNA polymerase catalyzes the transcription of DNA into RNA using the four ribonucleoside triphosphates as substrates.</text>
</comment>
<dbReference type="InterPro" id="IPR007641">
    <property type="entry name" value="RNA_pol_Rpb2_7"/>
</dbReference>
<reference evidence="15 16" key="1">
    <citation type="submission" date="2018-09" db="EMBL/GenBank/DDBJ databases">
        <title>Genome sequencing of Nocardioides immobilis CCTCC AB 2017083 for comparison to Nocardioides silvaticus.</title>
        <authorList>
            <person name="Li C."/>
            <person name="Wang G."/>
        </authorList>
    </citation>
    <scope>NUCLEOTIDE SEQUENCE [LARGE SCALE GENOMIC DNA]</scope>
    <source>
        <strain evidence="15 16">CCTCC AB 2017083</strain>
    </source>
</reference>
<feature type="domain" description="RNA polymerase Rpb2" evidence="13">
    <location>
        <begin position="421"/>
        <end position="489"/>
    </location>
</feature>
<dbReference type="EMBL" id="QXGH01000010">
    <property type="protein sequence ID" value="RHW28236.1"/>
    <property type="molecule type" value="Genomic_DNA"/>
</dbReference>
<protein>
    <recommendedName>
        <fullName evidence="6 8">DNA-directed RNA polymerase subunit beta</fullName>
        <shortName evidence="6">RNAP subunit beta</shortName>
        <ecNumber evidence="6 8">2.7.7.6</ecNumber>
    </recommendedName>
    <alternativeName>
        <fullName evidence="6">RNA polymerase subunit beta</fullName>
    </alternativeName>
    <alternativeName>
        <fullName evidence="6">Transcriptase subunit beta</fullName>
    </alternativeName>
</protein>
<dbReference type="Pfam" id="PF00562">
    <property type="entry name" value="RNA_pol_Rpb2_6"/>
    <property type="match status" value="1"/>
</dbReference>
<dbReference type="EC" id="2.7.7.6" evidence="6 8"/>
<dbReference type="GO" id="GO:0006351">
    <property type="term" value="P:DNA-templated transcription"/>
    <property type="evidence" value="ECO:0007669"/>
    <property type="project" value="UniProtKB-UniRule"/>
</dbReference>
<dbReference type="PROSITE" id="PS01166">
    <property type="entry name" value="RNA_POL_BETA"/>
    <property type="match status" value="1"/>
</dbReference>
<dbReference type="InterPro" id="IPR019462">
    <property type="entry name" value="DNA-dir_RNA_pol_bsu_external_1"/>
</dbReference>
<dbReference type="Gene3D" id="3.90.1100.10">
    <property type="match status" value="1"/>
</dbReference>
<keyword evidence="2 6" id="KW-0808">Transferase</keyword>
<keyword evidence="16" id="KW-1185">Reference proteome</keyword>
<dbReference type="InterPro" id="IPR014724">
    <property type="entry name" value="RNA_pol_RPB2_OB-fold"/>
</dbReference>
<dbReference type="Pfam" id="PF04560">
    <property type="entry name" value="RNA_pol_Rpb2_7"/>
    <property type="match status" value="1"/>
</dbReference>
<dbReference type="GO" id="GO:0000428">
    <property type="term" value="C:DNA-directed RNA polymerase complex"/>
    <property type="evidence" value="ECO:0007669"/>
    <property type="project" value="UniProtKB-KW"/>
</dbReference>
<evidence type="ECO:0000259" key="10">
    <source>
        <dbReference type="Pfam" id="PF04560"/>
    </source>
</evidence>
<evidence type="ECO:0000259" key="12">
    <source>
        <dbReference type="Pfam" id="PF04563"/>
    </source>
</evidence>
<dbReference type="Pfam" id="PF04563">
    <property type="entry name" value="RNA_pol_Rpb2_1"/>
    <property type="match status" value="1"/>
</dbReference>
<dbReference type="Gene3D" id="2.40.50.150">
    <property type="match status" value="1"/>
</dbReference>
<feature type="domain" description="DNA-directed RNA polymerase subunit 2 hybrid-binding" evidence="9">
    <location>
        <begin position="629"/>
        <end position="1048"/>
    </location>
</feature>
<evidence type="ECO:0000259" key="11">
    <source>
        <dbReference type="Pfam" id="PF04561"/>
    </source>
</evidence>
<evidence type="ECO:0000256" key="2">
    <source>
        <dbReference type="ARBA" id="ARBA00022679"/>
    </source>
</evidence>
<evidence type="ECO:0000259" key="9">
    <source>
        <dbReference type="Pfam" id="PF00562"/>
    </source>
</evidence>
<dbReference type="InterPro" id="IPR007644">
    <property type="entry name" value="RNA_pol_bsu_protrusion"/>
</dbReference>
<name>A0A417Y6W1_9ACTN</name>
<sequence length="1162" mass="128905">MAARTAPGKSRISFAKISEPLELPQLLSLQTDSFDWLVGNEAHQARVVSRRAAGEDVSDKSGLTEIFEEISPIEDFSETMSLSFENPVFYDPKYTVDECKEKDLTYSAPLYVSAEFTNNETGEIKGQTVFMGDFPLMTPKGTFVINGTERVVVSQLVRSPGVYFERTADKTSDKDIYTAKLIPSRGAWLEFEIDKRDMVGVRLDRKRKQNVTVLLKALQAIAEDTGEAYDYEAVMADLRQFESIQLTEEKDNTQGPDDALLDIYRKLRPGEPPTREAALTLLRNYYFNPKRYDLAKVGRYKINKKLGQDQPFDQQTMTISDMVATIRYIVALHDGRTELETPQGVIEISSDDIDHFGNRRMRTVGELIQNQLRTGLARMERVVRERMTTQDVEAITPQSLINIRPVVAALKEFFGTSQLSQFMDQTNPIAGLTHKRRLSALGPGGLSRDRAGMEVRDVHPSHYGRMCPIETPEGPNIGLIGSLASYGRINPFGFVETPYRKVVDGVVTDQIDYLTADDEDRYVIAQANAALDKNNKFAEERVLVRLRQGEVSEIPGDDVDYMDVSPRQMVSVATALIPFLEHDDANRALMGANMQRQAVPLIRSDSPIVGTGIEFRAAVDAGDVLVAEKGGVVQGVSADLVEVMNDDGTYQTYRLAKFKRSNQGTCINQRPLVEVGDRLEVGSPIADGPCTDQAEMALGTNLLVAFMPWEGHNYEDAIILSQRLVQEDVLTSIHIEEHEVDARDTKLGPEEITRDIPNVSEEMLADLDERGIIRIGAEVTTGDILVGKVTPKGETELTPEERLLRAIFGEKAREVRDTSMKVPHGESGTVIGVRVFDREDGDELPPGVNQLVRVYVAQKRKISVGDKLAGRHGNKGVIAKILPVEDMPFMEDGTPVDVVLNPLGVPRRMNIGQILELHLGWLGKQGWDLNLSGDPDDASWKQSLISIHADKAEPNTKLATPVFDGAREDEITGLLGSTLPNRDGVRMIAEDGKARLFDGRSGEPFTDPVSVGYMYILKLHHLVDDKIHARSTGPYSMITQQPLGGKAQFGGQRFGEMEVWAMEAYGAAYALQELLTIKSDDVPGRVKVYEAIVKGENIPDSGIPESFKVLVKEMQSLCLNVEVLSQDGTAIEMRDAEEDVFRAAEELGIDLSRREPSSVEEV</sequence>
<accession>A0A417Y6W1</accession>
<gene>
    <name evidence="6 15" type="primary">rpoB</name>
    <name evidence="15" type="ORF">D0Z08_04430</name>
</gene>
<dbReference type="NCBIfam" id="TIGR02013">
    <property type="entry name" value="rpoB"/>
    <property type="match status" value="1"/>
</dbReference>
<keyword evidence="4 6" id="KW-0804">Transcription</keyword>
<dbReference type="HAMAP" id="MF_01321">
    <property type="entry name" value="RNApol_bact_RpoB"/>
    <property type="match status" value="1"/>
</dbReference>
<dbReference type="Pfam" id="PF04565">
    <property type="entry name" value="RNA_pol_Rpb2_3"/>
    <property type="match status" value="1"/>
</dbReference>
<dbReference type="OrthoDB" id="9803954at2"/>
<dbReference type="RefSeq" id="WP_118923061.1">
    <property type="nucleotide sequence ID" value="NZ_QXGH01000010.1"/>
</dbReference>
<organism evidence="15 16">
    <name type="scientific">Nocardioides immobilis</name>
    <dbReference type="NCBI Taxonomy" id="2049295"/>
    <lineage>
        <taxon>Bacteria</taxon>
        <taxon>Bacillati</taxon>
        <taxon>Actinomycetota</taxon>
        <taxon>Actinomycetes</taxon>
        <taxon>Propionibacteriales</taxon>
        <taxon>Nocardioidaceae</taxon>
        <taxon>Nocardioides</taxon>
    </lineage>
</organism>
<dbReference type="InterPro" id="IPR010243">
    <property type="entry name" value="RNA_pol_bsu_bac"/>
</dbReference>
<comment type="caution">
    <text evidence="15">The sequence shown here is derived from an EMBL/GenBank/DDBJ whole genome shotgun (WGS) entry which is preliminary data.</text>
</comment>
<dbReference type="InterPro" id="IPR007121">
    <property type="entry name" value="RNA_pol_bsu_CS"/>
</dbReference>
<dbReference type="GO" id="GO:0032549">
    <property type="term" value="F:ribonucleoside binding"/>
    <property type="evidence" value="ECO:0007669"/>
    <property type="project" value="InterPro"/>
</dbReference>
<dbReference type="InterPro" id="IPR037034">
    <property type="entry name" value="RNA_pol_Rpb2_2_sf"/>
</dbReference>
<evidence type="ECO:0000256" key="7">
    <source>
        <dbReference type="RuleBase" id="RU000434"/>
    </source>
</evidence>
<feature type="domain" description="DNA-directed RNA polymerase beta subunit external 1" evidence="14">
    <location>
        <begin position="499"/>
        <end position="565"/>
    </location>
</feature>
<dbReference type="Proteomes" id="UP000283644">
    <property type="component" value="Unassembled WGS sequence"/>
</dbReference>
<keyword evidence="3 6" id="KW-0548">Nucleotidyltransferase</keyword>
<evidence type="ECO:0000313" key="16">
    <source>
        <dbReference type="Proteomes" id="UP000283644"/>
    </source>
</evidence>
<dbReference type="InterPro" id="IPR037033">
    <property type="entry name" value="DNA-dir_RNAP_su2_hyb_sf"/>
</dbReference>
<comment type="subunit">
    <text evidence="6 8">The RNAP catalytic core consists of 2 alpha, 1 beta, 1 beta' and 1 omega subunit. When a sigma factor is associated with the core the holoenzyme is formed, which can initiate transcription.</text>
</comment>
<proteinExistence type="inferred from homology"/>
<dbReference type="Pfam" id="PF10385">
    <property type="entry name" value="RNA_pol_Rpb2_45"/>
    <property type="match status" value="1"/>
</dbReference>
<dbReference type="Gene3D" id="2.40.50.100">
    <property type="match status" value="1"/>
</dbReference>